<proteinExistence type="predicted"/>
<comment type="caution">
    <text evidence="1">The sequence shown here is derived from an EMBL/GenBank/DDBJ whole genome shotgun (WGS) entry which is preliminary data.</text>
</comment>
<keyword evidence="2" id="KW-1185">Reference proteome</keyword>
<organism evidence="1 2">
    <name type="scientific">Blepharisma stoltei</name>
    <dbReference type="NCBI Taxonomy" id="1481888"/>
    <lineage>
        <taxon>Eukaryota</taxon>
        <taxon>Sar</taxon>
        <taxon>Alveolata</taxon>
        <taxon>Ciliophora</taxon>
        <taxon>Postciliodesmatophora</taxon>
        <taxon>Heterotrichea</taxon>
        <taxon>Heterotrichida</taxon>
        <taxon>Blepharismidae</taxon>
        <taxon>Blepharisma</taxon>
    </lineage>
</organism>
<evidence type="ECO:0000313" key="2">
    <source>
        <dbReference type="Proteomes" id="UP001162131"/>
    </source>
</evidence>
<gene>
    <name evidence="1" type="ORF">BSTOLATCC_MIC7862</name>
</gene>
<reference evidence="1" key="1">
    <citation type="submission" date="2021-09" db="EMBL/GenBank/DDBJ databases">
        <authorList>
            <consortium name="AG Swart"/>
            <person name="Singh M."/>
            <person name="Singh A."/>
            <person name="Seah K."/>
            <person name="Emmerich C."/>
        </authorList>
    </citation>
    <scope>NUCLEOTIDE SEQUENCE</scope>
    <source>
        <strain evidence="1">ATCC30299</strain>
    </source>
</reference>
<protein>
    <submittedName>
        <fullName evidence="1">Uncharacterized protein</fullName>
    </submittedName>
</protein>
<dbReference type="AlphaFoldDB" id="A0AAU9IHX1"/>
<accession>A0AAU9IHX1</accession>
<dbReference type="Proteomes" id="UP001162131">
    <property type="component" value="Unassembled WGS sequence"/>
</dbReference>
<evidence type="ECO:0000313" key="1">
    <source>
        <dbReference type="EMBL" id="CAG9313077.1"/>
    </source>
</evidence>
<name>A0AAU9IHX1_9CILI</name>
<dbReference type="EMBL" id="CAJZBQ010000009">
    <property type="protein sequence ID" value="CAG9313077.1"/>
    <property type="molecule type" value="Genomic_DNA"/>
</dbReference>
<sequence length="80" mass="9497">MIIDQEERTKIISVYSECLYKDLCIHIEWKYGIVLRRLTVLLGTWLLNYDKWKNKKISKIGKKGIQNGDSLRIMNQNIGR</sequence>